<dbReference type="PANTHER" id="PTHR48098">
    <property type="entry name" value="ENTEROCHELIN ESTERASE-RELATED"/>
    <property type="match status" value="1"/>
</dbReference>
<dbReference type="Pfam" id="PF00756">
    <property type="entry name" value="Esterase"/>
    <property type="match status" value="1"/>
</dbReference>
<dbReference type="Proteomes" id="UP000523079">
    <property type="component" value="Unassembled WGS sequence"/>
</dbReference>
<organism evidence="1 2">
    <name type="scientific">Microlunatus kandeliicorticis</name>
    <dbReference type="NCBI Taxonomy" id="1759536"/>
    <lineage>
        <taxon>Bacteria</taxon>
        <taxon>Bacillati</taxon>
        <taxon>Actinomycetota</taxon>
        <taxon>Actinomycetes</taxon>
        <taxon>Propionibacteriales</taxon>
        <taxon>Propionibacteriaceae</taxon>
        <taxon>Microlunatus</taxon>
    </lineage>
</organism>
<dbReference type="InterPro" id="IPR000801">
    <property type="entry name" value="Esterase-like"/>
</dbReference>
<keyword evidence="2" id="KW-1185">Reference proteome</keyword>
<dbReference type="InterPro" id="IPR029058">
    <property type="entry name" value="AB_hydrolase_fold"/>
</dbReference>
<dbReference type="EMBL" id="JACGWT010000003">
    <property type="protein sequence ID" value="MBA8794753.1"/>
    <property type="molecule type" value="Genomic_DNA"/>
</dbReference>
<reference evidence="1 2" key="1">
    <citation type="submission" date="2020-07" db="EMBL/GenBank/DDBJ databases">
        <title>Sequencing the genomes of 1000 actinobacteria strains.</title>
        <authorList>
            <person name="Klenk H.-P."/>
        </authorList>
    </citation>
    <scope>NUCLEOTIDE SEQUENCE [LARGE SCALE GENOMIC DNA]</scope>
    <source>
        <strain evidence="1 2">DSM 100723</strain>
    </source>
</reference>
<dbReference type="SUPFAM" id="SSF53474">
    <property type="entry name" value="alpha/beta-Hydrolases"/>
    <property type="match status" value="1"/>
</dbReference>
<proteinExistence type="predicted"/>
<protein>
    <submittedName>
        <fullName evidence="1">Enterochelin esterase-like enzyme</fullName>
    </submittedName>
</protein>
<gene>
    <name evidence="1" type="ORF">FHX74_002372</name>
</gene>
<sequence length="216" mass="23572">MITETFDYDGGRQVSVHVPPDPVEAVVFCGDGQVIVPCGDRLVAAGLRSTMIIGAHRTTGDEMIRIGEYSPTIEPERFLRHEHFFLNQVRGWARTALGIELPAERTAVAGVSASAELALALGVRHPTVFGAVLAASPGGGYRPPSTWPETLPRTYLTAGDREPFFADNAQRWADALRDADAEVTMTVRAGDHGDPFWAEEFPRMVAWAFRAHNDVS</sequence>
<dbReference type="InterPro" id="IPR050583">
    <property type="entry name" value="Mycobacterial_A85_antigen"/>
</dbReference>
<evidence type="ECO:0000313" key="1">
    <source>
        <dbReference type="EMBL" id="MBA8794753.1"/>
    </source>
</evidence>
<dbReference type="AlphaFoldDB" id="A0A7W3IT30"/>
<comment type="caution">
    <text evidence="1">The sequence shown here is derived from an EMBL/GenBank/DDBJ whole genome shotgun (WGS) entry which is preliminary data.</text>
</comment>
<dbReference type="Gene3D" id="3.40.50.1820">
    <property type="entry name" value="alpha/beta hydrolase"/>
    <property type="match status" value="1"/>
</dbReference>
<dbReference type="RefSeq" id="WP_182560298.1">
    <property type="nucleotide sequence ID" value="NZ_JACGWT010000003.1"/>
</dbReference>
<name>A0A7W3IT30_9ACTN</name>
<accession>A0A7W3IT30</accession>
<evidence type="ECO:0000313" key="2">
    <source>
        <dbReference type="Proteomes" id="UP000523079"/>
    </source>
</evidence>